<accession>A0ABV0BXB6</accession>
<evidence type="ECO:0000313" key="3">
    <source>
        <dbReference type="Proteomes" id="UP001409291"/>
    </source>
</evidence>
<feature type="transmembrane region" description="Helical" evidence="1">
    <location>
        <begin position="20"/>
        <end position="42"/>
    </location>
</feature>
<dbReference type="Proteomes" id="UP001409291">
    <property type="component" value="Unassembled WGS sequence"/>
</dbReference>
<keyword evidence="3" id="KW-1185">Reference proteome</keyword>
<feature type="transmembrane region" description="Helical" evidence="1">
    <location>
        <begin position="174"/>
        <end position="191"/>
    </location>
</feature>
<evidence type="ECO:0000313" key="2">
    <source>
        <dbReference type="EMBL" id="MEN5378633.1"/>
    </source>
</evidence>
<keyword evidence="1" id="KW-1133">Transmembrane helix</keyword>
<feature type="transmembrane region" description="Helical" evidence="1">
    <location>
        <begin position="116"/>
        <end position="136"/>
    </location>
</feature>
<keyword evidence="1" id="KW-0812">Transmembrane</keyword>
<keyword evidence="1" id="KW-0472">Membrane</keyword>
<feature type="transmembrane region" description="Helical" evidence="1">
    <location>
        <begin position="196"/>
        <end position="216"/>
    </location>
</feature>
<organism evidence="2 3">
    <name type="scientific">Sphingobacterium kitahiroshimense</name>
    <dbReference type="NCBI Taxonomy" id="470446"/>
    <lineage>
        <taxon>Bacteria</taxon>
        <taxon>Pseudomonadati</taxon>
        <taxon>Bacteroidota</taxon>
        <taxon>Sphingobacteriia</taxon>
        <taxon>Sphingobacteriales</taxon>
        <taxon>Sphingobacteriaceae</taxon>
        <taxon>Sphingobacterium</taxon>
    </lineage>
</organism>
<reference evidence="2 3" key="1">
    <citation type="submission" date="2024-04" db="EMBL/GenBank/DDBJ databases">
        <title>WGS of bacteria from Torrens River.</title>
        <authorList>
            <person name="Wyrsch E.R."/>
            <person name="Drigo B."/>
        </authorList>
    </citation>
    <scope>NUCLEOTIDE SEQUENCE [LARGE SCALE GENOMIC DNA]</scope>
    <source>
        <strain evidence="2 3">TWI391</strain>
    </source>
</reference>
<gene>
    <name evidence="2" type="ORF">ABE541_15325</name>
</gene>
<sequence>MINSTNNTTIYWSFGKKIGFRFSFVFILLFIVICNNGSFPLFSFINRPLIMLMHICTPWFSKNILKYQYDYSIFSNGSGDTSYDWVTLLILVIIGVLGTIIWTLIDTKRNNYNKCYYWLTVFIRYYIAFMLINYGVSKLMHAQMPPPGLTKLMQPLGEFSPMGLAWNFFGFSKGYNIFIGIVEVMAGLLLFRKTMVLGALITVATSLNIMAINYFYDVPVKLMSTALVLLSVFLLLPYLKSLTDLFFKGESSQLKQINRPVFNRVWKKWVASICKVLVIMLFISTQLFGVFNQKKIIAQYFKKSPLYGIYQIDTTSEKRVSIPNDWSFLIFEYEGNARARDNFYNVQRIGVGFNTSENKMTLNNYTFDYKLEENGDVLLKVKIKERLEEIRLKKRDPKTFELMNRGFNWIQEYPHNK</sequence>
<name>A0ABV0BXB6_9SPHI</name>
<feature type="transmembrane region" description="Helical" evidence="1">
    <location>
        <begin position="269"/>
        <end position="291"/>
    </location>
</feature>
<comment type="caution">
    <text evidence="2">The sequence shown here is derived from an EMBL/GenBank/DDBJ whole genome shotgun (WGS) entry which is preliminary data.</text>
</comment>
<protein>
    <recommendedName>
        <fullName evidence="4">DoxX family protein</fullName>
    </recommendedName>
</protein>
<proteinExistence type="predicted"/>
<evidence type="ECO:0000256" key="1">
    <source>
        <dbReference type="SAM" id="Phobius"/>
    </source>
</evidence>
<dbReference type="RefSeq" id="WP_346581613.1">
    <property type="nucleotide sequence ID" value="NZ_JBDJLH010000002.1"/>
</dbReference>
<feature type="transmembrane region" description="Helical" evidence="1">
    <location>
        <begin position="222"/>
        <end position="239"/>
    </location>
</feature>
<evidence type="ECO:0008006" key="4">
    <source>
        <dbReference type="Google" id="ProtNLM"/>
    </source>
</evidence>
<feature type="transmembrane region" description="Helical" evidence="1">
    <location>
        <begin position="85"/>
        <end position="104"/>
    </location>
</feature>
<dbReference type="EMBL" id="JBDJNQ010000007">
    <property type="protein sequence ID" value="MEN5378633.1"/>
    <property type="molecule type" value="Genomic_DNA"/>
</dbReference>